<reference evidence="1 2" key="1">
    <citation type="submission" date="2020-05" db="EMBL/GenBank/DDBJ databases">
        <title>Genome Sequencing of Type Strains.</title>
        <authorList>
            <person name="Lemaire J.F."/>
            <person name="Inderbitzin P."/>
            <person name="Gregorio O.A."/>
            <person name="Collins S.B."/>
            <person name="Wespe N."/>
            <person name="Knight-Connoni V."/>
        </authorList>
    </citation>
    <scope>NUCLEOTIDE SEQUENCE [LARGE SCALE GENOMIC DNA]</scope>
    <source>
        <strain evidence="1 2">ATCC 25174</strain>
    </source>
</reference>
<proteinExistence type="predicted"/>
<dbReference type="AlphaFoldDB" id="A0A7Y6A104"/>
<accession>A0A7Y6A104</accession>
<organism evidence="1 2">
    <name type="scientific">Cellulomonas humilata</name>
    <dbReference type="NCBI Taxonomy" id="144055"/>
    <lineage>
        <taxon>Bacteria</taxon>
        <taxon>Bacillati</taxon>
        <taxon>Actinomycetota</taxon>
        <taxon>Actinomycetes</taxon>
        <taxon>Micrococcales</taxon>
        <taxon>Cellulomonadaceae</taxon>
        <taxon>Cellulomonas</taxon>
    </lineage>
</organism>
<dbReference type="RefSeq" id="WP_175347713.1">
    <property type="nucleotide sequence ID" value="NZ_JABMCI010000063.1"/>
</dbReference>
<evidence type="ECO:0000313" key="2">
    <source>
        <dbReference type="Proteomes" id="UP000565724"/>
    </source>
</evidence>
<gene>
    <name evidence="1" type="ORF">HP550_10995</name>
</gene>
<dbReference type="Proteomes" id="UP000565724">
    <property type="component" value="Unassembled WGS sequence"/>
</dbReference>
<comment type="caution">
    <text evidence="1">The sequence shown here is derived from an EMBL/GenBank/DDBJ whole genome shotgun (WGS) entry which is preliminary data.</text>
</comment>
<name>A0A7Y6A104_9CELL</name>
<sequence>MVAPAPAVAAAIADAVSTQNRMSAQLQEMLRSTNATVRNTAQLYTGPSPRLTWTPMTRRSDSAAMATQLGTTGTREYFFTGVTQPAWTAGSPMPAGTRVFEPDVGGTIQGGVALIRGHSSDGTEYPARTLASTLVHETSHTLVASYGEHPGTSTDSGSFDRYKDEFRAYFVDPYDQRFGGLTPDRRAGDIRTLLVGASAANPAPATNAYRDLQAAYWTNATFRGQVDRHTRPDGFNLTSSPRLDQLFGLLTAAGTDASKVDDAILVIIRLPVAERTEAAAASMVETLLQPLSEPARQRVRRALGAPSVPAYTAELNPDNSPRITWFYDSLVRGDPAGITTTYGRLTPVERGRLALNAATLVFVDRHLDNVRTRACTVAMINTGSIDQFHAVDRFVGACLDELANELLGTPRTAPSPALLAALRAMAFEARIGFYRLTEDARIRYVEVLPAPIQRPLISVLRGERDP</sequence>
<evidence type="ECO:0000313" key="1">
    <source>
        <dbReference type="EMBL" id="NUU17774.1"/>
    </source>
</evidence>
<keyword evidence="2" id="KW-1185">Reference proteome</keyword>
<protein>
    <submittedName>
        <fullName evidence="1">Uncharacterized protein</fullName>
    </submittedName>
</protein>
<dbReference type="EMBL" id="JABMCI010000063">
    <property type="protein sequence ID" value="NUU17774.1"/>
    <property type="molecule type" value="Genomic_DNA"/>
</dbReference>